<evidence type="ECO:0000256" key="4">
    <source>
        <dbReference type="ARBA" id="ARBA00022692"/>
    </source>
</evidence>
<dbReference type="InterPro" id="IPR000390">
    <property type="entry name" value="Small_drug/metabolite_transptr"/>
</dbReference>
<evidence type="ECO:0000313" key="11">
    <source>
        <dbReference type="EMBL" id="PWD81539.1"/>
    </source>
</evidence>
<evidence type="ECO:0000256" key="1">
    <source>
        <dbReference type="ARBA" id="ARBA00004651"/>
    </source>
</evidence>
<dbReference type="InterPro" id="IPR045324">
    <property type="entry name" value="Small_multidrug_res"/>
</dbReference>
<feature type="transmembrane region" description="Helical" evidence="10">
    <location>
        <begin position="94"/>
        <end position="111"/>
    </location>
</feature>
<gene>
    <name evidence="11" type="ORF">DC083_03610</name>
</gene>
<evidence type="ECO:0000256" key="10">
    <source>
        <dbReference type="SAM" id="Phobius"/>
    </source>
</evidence>
<protein>
    <recommendedName>
        <fullName evidence="8">Guanidinium exporter</fullName>
    </recommendedName>
</protein>
<dbReference type="InterPro" id="IPR037185">
    <property type="entry name" value="EmrE-like"/>
</dbReference>
<dbReference type="Proteomes" id="UP000245020">
    <property type="component" value="Unassembled WGS sequence"/>
</dbReference>
<dbReference type="RefSeq" id="WP_034855330.1">
    <property type="nucleotide sequence ID" value="NZ_BMYA01000005.1"/>
</dbReference>
<dbReference type="PANTHER" id="PTHR30561">
    <property type="entry name" value="SMR FAMILY PROTON-DEPENDENT DRUG EFFLUX TRANSPORTER SUGE"/>
    <property type="match status" value="1"/>
</dbReference>
<organism evidence="11 12">
    <name type="scientific">Ignatzschineria ureiclastica</name>
    <dbReference type="NCBI Taxonomy" id="472582"/>
    <lineage>
        <taxon>Bacteria</taxon>
        <taxon>Pseudomonadati</taxon>
        <taxon>Pseudomonadota</taxon>
        <taxon>Gammaproteobacteria</taxon>
        <taxon>Cardiobacteriales</taxon>
        <taxon>Ignatzschineriaceae</taxon>
        <taxon>Ignatzschineria</taxon>
    </lineage>
</organism>
<keyword evidence="4 9" id="KW-0812">Transmembrane</keyword>
<dbReference type="OrthoDB" id="9808638at2"/>
<keyword evidence="6 10" id="KW-0472">Membrane</keyword>
<dbReference type="PANTHER" id="PTHR30561:SF0">
    <property type="entry name" value="GUANIDINIUM EXPORTER"/>
    <property type="match status" value="1"/>
</dbReference>
<evidence type="ECO:0000313" key="12">
    <source>
        <dbReference type="Proteomes" id="UP000245020"/>
    </source>
</evidence>
<dbReference type="AlphaFoldDB" id="A0A2U2AG33"/>
<feature type="transmembrane region" description="Helical" evidence="10">
    <location>
        <begin position="40"/>
        <end position="57"/>
    </location>
</feature>
<accession>A0A2U2AG33</accession>
<dbReference type="Pfam" id="PF00893">
    <property type="entry name" value="Multi_Drug_Res"/>
    <property type="match status" value="1"/>
</dbReference>
<keyword evidence="12" id="KW-1185">Reference proteome</keyword>
<keyword evidence="5 10" id="KW-1133">Transmembrane helix</keyword>
<dbReference type="SUPFAM" id="SSF103481">
    <property type="entry name" value="Multidrug resistance efflux transporter EmrE"/>
    <property type="match status" value="1"/>
</dbReference>
<evidence type="ECO:0000256" key="8">
    <source>
        <dbReference type="ARBA" id="ARBA00039168"/>
    </source>
</evidence>
<keyword evidence="3" id="KW-1003">Cell membrane</keyword>
<keyword evidence="2" id="KW-0813">Transport</keyword>
<dbReference type="GO" id="GO:0005886">
    <property type="term" value="C:plasma membrane"/>
    <property type="evidence" value="ECO:0007669"/>
    <property type="project" value="UniProtKB-SubCell"/>
</dbReference>
<proteinExistence type="inferred from homology"/>
<evidence type="ECO:0000256" key="5">
    <source>
        <dbReference type="ARBA" id="ARBA00022989"/>
    </source>
</evidence>
<comment type="similarity">
    <text evidence="7">Belongs to the drug/metabolite transporter (DMT) superfamily. Small multidrug resistance (SMR) (TC 2.A.7.1) family. Gdx/SugE subfamily.</text>
</comment>
<evidence type="ECO:0000256" key="7">
    <source>
        <dbReference type="ARBA" id="ARBA00038151"/>
    </source>
</evidence>
<comment type="caution">
    <text evidence="11">The sequence shown here is derived from an EMBL/GenBank/DDBJ whole genome shotgun (WGS) entry which is preliminary data.</text>
</comment>
<comment type="subcellular location">
    <subcellularLocation>
        <location evidence="1 9">Cell membrane</location>
        <topology evidence="1 9">Multi-pass membrane protein</topology>
    </subcellularLocation>
</comment>
<reference evidence="12" key="1">
    <citation type="submission" date="2018-05" db="EMBL/GenBank/DDBJ databases">
        <title>Ignatzschineria dubaiensis sp. nov., isolated from necrotic foot tissues of dromedaries (Camelus dromedarius) and associated maggots in Dubai, United Arab Emirates.</title>
        <authorList>
            <person name="Tsang C.C."/>
            <person name="Tang J.Y.M."/>
            <person name="Fong J.Y.H."/>
            <person name="Kinne J."/>
            <person name="Lee H.H."/>
            <person name="Joseph M."/>
            <person name="Jose S."/>
            <person name="Schuster R.K."/>
            <person name="Tang Y."/>
            <person name="Sivakumar S."/>
            <person name="Chen J.H.K."/>
            <person name="Teng J.L.L."/>
            <person name="Lau S.K.P."/>
            <person name="Wernery U."/>
            <person name="Woo P.C.Y."/>
        </authorList>
    </citation>
    <scope>NUCLEOTIDE SEQUENCE [LARGE SCALE GENOMIC DNA]</scope>
    <source>
        <strain evidence="12">KCTC 22644</strain>
    </source>
</reference>
<name>A0A2U2AG33_9GAMM</name>
<evidence type="ECO:0000256" key="6">
    <source>
        <dbReference type="ARBA" id="ARBA00023136"/>
    </source>
</evidence>
<feature type="transmembrane region" description="Helical" evidence="10">
    <location>
        <begin position="6"/>
        <end position="28"/>
    </location>
</feature>
<evidence type="ECO:0000256" key="3">
    <source>
        <dbReference type="ARBA" id="ARBA00022475"/>
    </source>
</evidence>
<sequence length="113" mass="12276">MGLSVAFIGWSFVALAAVAEMFGVFGLSVYSQRRSLINGLFYYGGIFASFALLYYSFHYLPMSIAYTVFTGIGTAGAVILNIVLFNESKNIKRILSLVAIIIGVVGLKYVSSH</sequence>
<evidence type="ECO:0000256" key="2">
    <source>
        <dbReference type="ARBA" id="ARBA00022448"/>
    </source>
</evidence>
<dbReference type="GO" id="GO:0022857">
    <property type="term" value="F:transmembrane transporter activity"/>
    <property type="evidence" value="ECO:0007669"/>
    <property type="project" value="InterPro"/>
</dbReference>
<feature type="transmembrane region" description="Helical" evidence="10">
    <location>
        <begin position="63"/>
        <end position="85"/>
    </location>
</feature>
<dbReference type="EMBL" id="QEWQ01000002">
    <property type="protein sequence ID" value="PWD81539.1"/>
    <property type="molecule type" value="Genomic_DNA"/>
</dbReference>
<evidence type="ECO:0000256" key="9">
    <source>
        <dbReference type="RuleBase" id="RU003942"/>
    </source>
</evidence>
<dbReference type="Gene3D" id="1.10.3730.20">
    <property type="match status" value="1"/>
</dbReference>